<dbReference type="Proteomes" id="UP001164746">
    <property type="component" value="Chromosome 6"/>
</dbReference>
<feature type="non-terminal residue" evidence="4">
    <location>
        <position position="1"/>
    </location>
</feature>
<protein>
    <recommendedName>
        <fullName evidence="2">Biogenesis of lysosome-related organelles complex 1 subunit 3</fullName>
    </recommendedName>
</protein>
<evidence type="ECO:0000313" key="4">
    <source>
        <dbReference type="EMBL" id="WAR09081.1"/>
    </source>
</evidence>
<dbReference type="EMBL" id="CP111017">
    <property type="protein sequence ID" value="WAR09081.1"/>
    <property type="molecule type" value="Genomic_DNA"/>
</dbReference>
<keyword evidence="5" id="KW-1185">Reference proteome</keyword>
<evidence type="ECO:0000313" key="5">
    <source>
        <dbReference type="Proteomes" id="UP001164746"/>
    </source>
</evidence>
<evidence type="ECO:0000256" key="1">
    <source>
        <dbReference type="ARBA" id="ARBA00008942"/>
    </source>
</evidence>
<evidence type="ECO:0000256" key="3">
    <source>
        <dbReference type="SAM" id="MobiDB-lite"/>
    </source>
</evidence>
<dbReference type="PANTHER" id="PTHR31974:SF2">
    <property type="entry name" value="BIOGENESIS OF LYSOSOME-RELATED ORGANELLES COMPLEX 1 SUBUNIT 3"/>
    <property type="match status" value="1"/>
</dbReference>
<feature type="region of interest" description="Disordered" evidence="3">
    <location>
        <begin position="79"/>
        <end position="113"/>
    </location>
</feature>
<accession>A0ABY7EJY4</accession>
<dbReference type="InterPro" id="IPR017245">
    <property type="entry name" value="BLOC-1_complex_su-3"/>
</dbReference>
<evidence type="ECO:0000256" key="2">
    <source>
        <dbReference type="ARBA" id="ARBA00019581"/>
    </source>
</evidence>
<feature type="compositionally biased region" description="Polar residues" evidence="3">
    <location>
        <begin position="94"/>
        <end position="113"/>
    </location>
</feature>
<name>A0ABY7EJY4_MYAAR</name>
<gene>
    <name evidence="4" type="ORF">MAR_019039</name>
</gene>
<comment type="similarity">
    <text evidence="1">Belongs to the BLOC1S3 family.</text>
</comment>
<organism evidence="4 5">
    <name type="scientific">Mya arenaria</name>
    <name type="common">Soft-shell clam</name>
    <dbReference type="NCBI Taxonomy" id="6604"/>
    <lineage>
        <taxon>Eukaryota</taxon>
        <taxon>Metazoa</taxon>
        <taxon>Spiralia</taxon>
        <taxon>Lophotrochozoa</taxon>
        <taxon>Mollusca</taxon>
        <taxon>Bivalvia</taxon>
        <taxon>Autobranchia</taxon>
        <taxon>Heteroconchia</taxon>
        <taxon>Euheterodonta</taxon>
        <taxon>Imparidentia</taxon>
        <taxon>Neoheterodontei</taxon>
        <taxon>Myida</taxon>
        <taxon>Myoidea</taxon>
        <taxon>Myidae</taxon>
        <taxon>Mya</taxon>
    </lineage>
</organism>
<dbReference type="Pfam" id="PF15753">
    <property type="entry name" value="BLOC1S3"/>
    <property type="match status" value="1"/>
</dbReference>
<dbReference type="PANTHER" id="PTHR31974">
    <property type="entry name" value="BIOGENESIS OF LYSOSOME-RELATED ORGANELLES COMPLEX 1 SUBUNIT 3"/>
    <property type="match status" value="1"/>
</dbReference>
<sequence>ERNIALRRHIVETIHQNYTIAGKDIHNLTLQLQKSHIAMQDVSHHMRDTTNNLFNLEDRVDIVTSCNLLPNINMPQKTMGITGSNISVPGGNTGSEPNINIQAGNTEEINAES</sequence>
<reference evidence="4" key="1">
    <citation type="submission" date="2022-11" db="EMBL/GenBank/DDBJ databases">
        <title>Centuries of genome instability and evolution in soft-shell clam transmissible cancer (bioRxiv).</title>
        <authorList>
            <person name="Hart S.F.M."/>
            <person name="Yonemitsu M.A."/>
            <person name="Giersch R.M."/>
            <person name="Beal B.F."/>
            <person name="Arriagada G."/>
            <person name="Davis B.W."/>
            <person name="Ostrander E.A."/>
            <person name="Goff S.P."/>
            <person name="Metzger M.J."/>
        </authorList>
    </citation>
    <scope>NUCLEOTIDE SEQUENCE</scope>
    <source>
        <strain evidence="4">MELC-2E11</strain>
        <tissue evidence="4">Siphon/mantle</tissue>
    </source>
</reference>
<proteinExistence type="inferred from homology"/>